<sequence>MSTRHGFNSQVAATLDTASGPVFVKGLRQDHPRAWTQAREAAVNPRVRPVSAALLWRVTSAGWDLLGFEHLAGRGADFRPGSTDLPLVVDLLTALGRLRCPEVELKDAARRWATYLDEPADAVAFSGEALLHTDLNHTNVLIARTGHRGIARLVDWAWATRGAAWIDPACWVVWLISAGHHPREAERWAAGVPSWSSASAADLNLFSTAQAGLWRATAEEHPSGWTHQLRDAAARWAHHRHGGGIAAAPRSAGARA</sequence>
<gene>
    <name evidence="1" type="ORF">AB8O55_20630</name>
</gene>
<proteinExistence type="predicted"/>
<dbReference type="InterPro" id="IPR011009">
    <property type="entry name" value="Kinase-like_dom_sf"/>
</dbReference>
<protein>
    <submittedName>
        <fullName evidence="1">Aminoglycoside phosphotransferase</fullName>
    </submittedName>
</protein>
<dbReference type="Gene3D" id="3.90.1200.10">
    <property type="match status" value="1"/>
</dbReference>
<organism evidence="1 2">
    <name type="scientific">Saccharopolyspora cebuensis</name>
    <dbReference type="NCBI Taxonomy" id="418759"/>
    <lineage>
        <taxon>Bacteria</taxon>
        <taxon>Bacillati</taxon>
        <taxon>Actinomycetota</taxon>
        <taxon>Actinomycetes</taxon>
        <taxon>Pseudonocardiales</taxon>
        <taxon>Pseudonocardiaceae</taxon>
        <taxon>Saccharopolyspora</taxon>
    </lineage>
</organism>
<accession>A0ABV4CL34</accession>
<dbReference type="Proteomes" id="UP001564626">
    <property type="component" value="Unassembled WGS sequence"/>
</dbReference>
<reference evidence="1 2" key="1">
    <citation type="submission" date="2024-08" db="EMBL/GenBank/DDBJ databases">
        <title>Genome mining of Saccharopolyspora cebuensis PGLac3 from Nigerian medicinal plant.</title>
        <authorList>
            <person name="Ezeobiora C.E."/>
            <person name="Igbokwe N.H."/>
            <person name="Amin D.H."/>
            <person name="Mendie U.E."/>
        </authorList>
    </citation>
    <scope>NUCLEOTIDE SEQUENCE [LARGE SCALE GENOMIC DNA]</scope>
    <source>
        <strain evidence="1 2">PGLac3</strain>
    </source>
</reference>
<evidence type="ECO:0000313" key="2">
    <source>
        <dbReference type="Proteomes" id="UP001564626"/>
    </source>
</evidence>
<dbReference type="RefSeq" id="WP_345361554.1">
    <property type="nucleotide sequence ID" value="NZ_BAABII010000005.1"/>
</dbReference>
<name>A0ABV4CL34_9PSEU</name>
<dbReference type="EMBL" id="JBGEHV010000043">
    <property type="protein sequence ID" value="MEY8041822.1"/>
    <property type="molecule type" value="Genomic_DNA"/>
</dbReference>
<comment type="caution">
    <text evidence="1">The sequence shown here is derived from an EMBL/GenBank/DDBJ whole genome shotgun (WGS) entry which is preliminary data.</text>
</comment>
<evidence type="ECO:0000313" key="1">
    <source>
        <dbReference type="EMBL" id="MEY8041822.1"/>
    </source>
</evidence>
<keyword evidence="2" id="KW-1185">Reference proteome</keyword>
<dbReference type="SUPFAM" id="SSF56112">
    <property type="entry name" value="Protein kinase-like (PK-like)"/>
    <property type="match status" value="1"/>
</dbReference>